<accession>A0A1Y2K2P8</accession>
<keyword evidence="2" id="KW-0548">Nucleotidyltransferase</keyword>
<dbReference type="AlphaFoldDB" id="A0A1Y2K2P8"/>
<sequence length="556" mass="61952">MQIIIPMSGFGERFRRAGYSVPKPLIEVDGKPIIAHVVDLFPGDHEFLFICNQDHLDAPEYRMREILQDLAPDGRILGIAPHKLGPVHAVRQAFDLIDDAAQCVVNYCDFTCYWDFDHFARFVAESRCDGAIPCYTGFHPHMLGSTSYAYVKTPPGSLWGEDIQEKQPYTDTPTEEFASSGTYYFRSGALLKQAFDRCVAEDLTIGGEFYVSLTYKPLFADGRNIAVYPLQHFMQWGTPQDLAEYQRWSAMFRDLLAPPQPVAQHDGAVMVPMAGLGSRFAEAGYATPKPLIAVNGKPMAVQATEDLPDAPQRVFIHRADMPGLAQVEQALRDAFGAVKHVRLAGPTDGQARTCMYGVSEVDWEQPLTIGACDNGALYDHAALQTLLDDPAIDIIVWGMRGHPGARLNPQMYGWIGADEAGNVSRVAVKQPLEDPASDPIIVGTFTFKKAQRFVDAAEHMFALFRDKRVNGEYYVDMLINDAVEMGLRVKLFEVDHYLCWGTPGDLQSFEYWQGCFHKWPGHPYQLERDGRIAPSAVQELAQRFAATAPQIPAPRG</sequence>
<reference evidence="4 5" key="1">
    <citation type="journal article" date="2016" name="BMC Genomics">
        <title>Combined genomic and structural analyses of a cultured magnetotactic bacterium reveals its niche adaptation to a dynamic environment.</title>
        <authorList>
            <person name="Araujo A.C."/>
            <person name="Morillo V."/>
            <person name="Cypriano J."/>
            <person name="Teixeira L.C."/>
            <person name="Leao P."/>
            <person name="Lyra S."/>
            <person name="Almeida L.G."/>
            <person name="Bazylinski D.A."/>
            <person name="Vasconcellos A.T."/>
            <person name="Abreu F."/>
            <person name="Lins U."/>
        </authorList>
    </citation>
    <scope>NUCLEOTIDE SEQUENCE [LARGE SCALE GENOMIC DNA]</scope>
    <source>
        <strain evidence="4 5">IT-1</strain>
    </source>
</reference>
<dbReference type="Pfam" id="PF00483">
    <property type="entry name" value="NTP_transferase"/>
    <property type="match status" value="1"/>
</dbReference>
<dbReference type="STRING" id="1434232.MAIT1_02403"/>
<feature type="domain" description="Nucleotidyl transferase" evidence="3">
    <location>
        <begin position="7"/>
        <end position="194"/>
    </location>
</feature>
<evidence type="ECO:0000259" key="3">
    <source>
        <dbReference type="Pfam" id="PF00483"/>
    </source>
</evidence>
<name>A0A1Y2K2P8_9PROT</name>
<dbReference type="RefSeq" id="WP_085444762.1">
    <property type="nucleotide sequence ID" value="NZ_LVJN01000020.1"/>
</dbReference>
<dbReference type="OrthoDB" id="9788272at2"/>
<dbReference type="PANTHER" id="PTHR43584:SF8">
    <property type="entry name" value="N-ACETYLMURAMATE ALPHA-1-PHOSPHATE URIDYLYLTRANSFERASE"/>
    <property type="match status" value="1"/>
</dbReference>
<protein>
    <recommendedName>
        <fullName evidence="3">Nucleotidyl transferase domain-containing protein</fullName>
    </recommendedName>
</protein>
<comment type="caution">
    <text evidence="4">The sequence shown here is derived from an EMBL/GenBank/DDBJ whole genome shotgun (WGS) entry which is preliminary data.</text>
</comment>
<evidence type="ECO:0000256" key="1">
    <source>
        <dbReference type="ARBA" id="ARBA00022679"/>
    </source>
</evidence>
<keyword evidence="5" id="KW-1185">Reference proteome</keyword>
<dbReference type="SUPFAM" id="SSF53448">
    <property type="entry name" value="Nucleotide-diphospho-sugar transferases"/>
    <property type="match status" value="2"/>
</dbReference>
<dbReference type="InterPro" id="IPR050065">
    <property type="entry name" value="GlmU-like"/>
</dbReference>
<dbReference type="EMBL" id="LVJN01000020">
    <property type="protein sequence ID" value="OSM02283.1"/>
    <property type="molecule type" value="Genomic_DNA"/>
</dbReference>
<evidence type="ECO:0000313" key="4">
    <source>
        <dbReference type="EMBL" id="OSM02283.1"/>
    </source>
</evidence>
<gene>
    <name evidence="4" type="ORF">MAIT1_02403</name>
</gene>
<proteinExistence type="predicted"/>
<dbReference type="Gene3D" id="3.90.550.10">
    <property type="entry name" value="Spore Coat Polysaccharide Biosynthesis Protein SpsA, Chain A"/>
    <property type="match status" value="2"/>
</dbReference>
<dbReference type="InterPro" id="IPR005835">
    <property type="entry name" value="NTP_transferase_dom"/>
</dbReference>
<dbReference type="CDD" id="cd04183">
    <property type="entry name" value="GT2_BcE_like"/>
    <property type="match status" value="1"/>
</dbReference>
<evidence type="ECO:0000256" key="2">
    <source>
        <dbReference type="ARBA" id="ARBA00022695"/>
    </source>
</evidence>
<dbReference type="GO" id="GO:0016779">
    <property type="term" value="F:nucleotidyltransferase activity"/>
    <property type="evidence" value="ECO:0007669"/>
    <property type="project" value="UniProtKB-KW"/>
</dbReference>
<evidence type="ECO:0000313" key="5">
    <source>
        <dbReference type="Proteomes" id="UP000194003"/>
    </source>
</evidence>
<dbReference type="Proteomes" id="UP000194003">
    <property type="component" value="Unassembled WGS sequence"/>
</dbReference>
<dbReference type="PANTHER" id="PTHR43584">
    <property type="entry name" value="NUCLEOTIDYL TRANSFERASE"/>
    <property type="match status" value="1"/>
</dbReference>
<dbReference type="InterPro" id="IPR029044">
    <property type="entry name" value="Nucleotide-diphossugar_trans"/>
</dbReference>
<organism evidence="4 5">
    <name type="scientific">Magnetofaba australis IT-1</name>
    <dbReference type="NCBI Taxonomy" id="1434232"/>
    <lineage>
        <taxon>Bacteria</taxon>
        <taxon>Pseudomonadati</taxon>
        <taxon>Pseudomonadota</taxon>
        <taxon>Magnetococcia</taxon>
        <taxon>Magnetococcales</taxon>
        <taxon>Magnetococcaceae</taxon>
        <taxon>Magnetofaba</taxon>
    </lineage>
</organism>
<keyword evidence="1" id="KW-0808">Transferase</keyword>